<dbReference type="SUPFAM" id="SSF46689">
    <property type="entry name" value="Homeodomain-like"/>
    <property type="match status" value="1"/>
</dbReference>
<dbReference type="Proteomes" id="UP001162480">
    <property type="component" value="Chromosome 17"/>
</dbReference>
<reference evidence="3" key="1">
    <citation type="submission" date="2023-08" db="EMBL/GenBank/DDBJ databases">
        <authorList>
            <person name="Alioto T."/>
            <person name="Alioto T."/>
            <person name="Gomez Garrido J."/>
        </authorList>
    </citation>
    <scope>NUCLEOTIDE SEQUENCE</scope>
</reference>
<protein>
    <submittedName>
        <fullName evidence="3">Transposable element with KRAB</fullName>
    </submittedName>
</protein>
<evidence type="ECO:0000313" key="3">
    <source>
        <dbReference type="EMBL" id="CAI9735085.1"/>
    </source>
</evidence>
<dbReference type="GO" id="GO:0003677">
    <property type="term" value="F:DNA binding"/>
    <property type="evidence" value="ECO:0007669"/>
    <property type="project" value="UniProtKB-KW"/>
</dbReference>
<sequence>MSAKRKSYSVEYRKGIVEKSHNKNLTSFCKEMLDRRMVRKWRAEYDKLNRQGDEGSAKKRKCRSGRQPLFSELEDITSGWIADKRTKALVVRRFDIQEFALAMAPQLDIPPEIFKASPHWLDSFFRRYELSLRRSTTLFKLGDAEVIQRALAFKSFVDGIDFSKYSLSNIIAMNETTVFTGQGSKTTIEQTSTSSIYASPAGYEGASVTCISAIRLDRTEVPPFIIIKG</sequence>
<evidence type="ECO:0000256" key="1">
    <source>
        <dbReference type="ARBA" id="ARBA00023125"/>
    </source>
</evidence>
<dbReference type="InterPro" id="IPR006600">
    <property type="entry name" value="HTH_CenpB_DNA-bd_dom"/>
</dbReference>
<dbReference type="Pfam" id="PF03221">
    <property type="entry name" value="HTH_Tnp_Tc5"/>
    <property type="match status" value="1"/>
</dbReference>
<dbReference type="Gene3D" id="1.10.10.60">
    <property type="entry name" value="Homeodomain-like"/>
    <property type="match status" value="1"/>
</dbReference>
<feature type="domain" description="HTH CENPB-type" evidence="2">
    <location>
        <begin position="67"/>
        <end position="134"/>
    </location>
</feature>
<keyword evidence="1" id="KW-0238">DNA-binding</keyword>
<gene>
    <name evidence="3" type="ORF">OCTVUL_1B009133</name>
</gene>
<dbReference type="AlphaFoldDB" id="A0AA36BIL8"/>
<accession>A0AA36BIL8</accession>
<keyword evidence="4" id="KW-1185">Reference proteome</keyword>
<dbReference type="SMART" id="SM00674">
    <property type="entry name" value="CENPB"/>
    <property type="match status" value="1"/>
</dbReference>
<dbReference type="InterPro" id="IPR009057">
    <property type="entry name" value="Homeodomain-like_sf"/>
</dbReference>
<dbReference type="EMBL" id="OX597830">
    <property type="protein sequence ID" value="CAI9735085.1"/>
    <property type="molecule type" value="Genomic_DNA"/>
</dbReference>
<evidence type="ECO:0000313" key="4">
    <source>
        <dbReference type="Proteomes" id="UP001162480"/>
    </source>
</evidence>
<proteinExistence type="predicted"/>
<organism evidence="3 4">
    <name type="scientific">Octopus vulgaris</name>
    <name type="common">Common octopus</name>
    <dbReference type="NCBI Taxonomy" id="6645"/>
    <lineage>
        <taxon>Eukaryota</taxon>
        <taxon>Metazoa</taxon>
        <taxon>Spiralia</taxon>
        <taxon>Lophotrochozoa</taxon>
        <taxon>Mollusca</taxon>
        <taxon>Cephalopoda</taxon>
        <taxon>Coleoidea</taxon>
        <taxon>Octopodiformes</taxon>
        <taxon>Octopoda</taxon>
        <taxon>Incirrata</taxon>
        <taxon>Octopodidae</taxon>
        <taxon>Octopus</taxon>
    </lineage>
</organism>
<evidence type="ECO:0000259" key="2">
    <source>
        <dbReference type="SMART" id="SM00674"/>
    </source>
</evidence>
<name>A0AA36BIL8_OCTVU</name>